<comment type="caution">
    <text evidence="2">The sequence shown here is derived from an EMBL/GenBank/DDBJ whole genome shotgun (WGS) entry which is preliminary data.</text>
</comment>
<name>A0A2T7G5L8_9RHOB</name>
<dbReference type="AlphaFoldDB" id="A0A2T7G5L8"/>
<feature type="compositionally biased region" description="Low complexity" evidence="1">
    <location>
        <begin position="97"/>
        <end position="107"/>
    </location>
</feature>
<proteinExistence type="predicted"/>
<dbReference type="Proteomes" id="UP000244446">
    <property type="component" value="Unassembled WGS sequence"/>
</dbReference>
<keyword evidence="3" id="KW-1185">Reference proteome</keyword>
<feature type="region of interest" description="Disordered" evidence="1">
    <location>
        <begin position="1"/>
        <end position="113"/>
    </location>
</feature>
<evidence type="ECO:0000313" key="2">
    <source>
        <dbReference type="EMBL" id="PVA09709.1"/>
    </source>
</evidence>
<sequence>MPGAPTVARGAAGDRGMATDKENRAETPEFQSVFEQIAAGRAIAAEATGQDVHRHDPAGGESDGQTLSDDDVAMADTEAAAAQEGSETTESPDVWAMEEAFSSPEAAEAPEQDTLDVQAPEYVWQASAAPATIPVAEHANGDGGAGVLKGSGQVKVPEAITAPLRATLERTGADAAPSMSAPSKTAIMVESSLAASVPVAPSQPDRA</sequence>
<dbReference type="EMBL" id="QCYH01000006">
    <property type="protein sequence ID" value="PVA09709.1"/>
    <property type="molecule type" value="Genomic_DNA"/>
</dbReference>
<gene>
    <name evidence="2" type="ORF">DC366_11290</name>
</gene>
<feature type="compositionally biased region" description="Low complexity" evidence="1">
    <location>
        <begin position="35"/>
        <end position="50"/>
    </location>
</feature>
<organism evidence="2 3">
    <name type="scientific">Pelagivirga sediminicola</name>
    <dbReference type="NCBI Taxonomy" id="2170575"/>
    <lineage>
        <taxon>Bacteria</taxon>
        <taxon>Pseudomonadati</taxon>
        <taxon>Pseudomonadota</taxon>
        <taxon>Alphaproteobacteria</taxon>
        <taxon>Rhodobacterales</taxon>
        <taxon>Paracoccaceae</taxon>
        <taxon>Pelagivirga</taxon>
    </lineage>
</organism>
<protein>
    <submittedName>
        <fullName evidence="2">Uncharacterized protein</fullName>
    </submittedName>
</protein>
<evidence type="ECO:0000256" key="1">
    <source>
        <dbReference type="SAM" id="MobiDB-lite"/>
    </source>
</evidence>
<accession>A0A2T7G5L8</accession>
<evidence type="ECO:0000313" key="3">
    <source>
        <dbReference type="Proteomes" id="UP000244446"/>
    </source>
</evidence>
<reference evidence="2 3" key="1">
    <citation type="submission" date="2018-04" db="EMBL/GenBank/DDBJ databases">
        <title>Pelagivirga bohaiensis gen. nov., sp. nov., a bacterium isolated from the Bohai Sea.</title>
        <authorList>
            <person name="Ji X."/>
        </authorList>
    </citation>
    <scope>NUCLEOTIDE SEQUENCE [LARGE SCALE GENOMIC DNA]</scope>
    <source>
        <strain evidence="2 3">BH-SD19</strain>
    </source>
</reference>
<feature type="compositionally biased region" description="Basic and acidic residues" evidence="1">
    <location>
        <begin position="17"/>
        <end position="27"/>
    </location>
</feature>